<dbReference type="Proteomes" id="UP000186817">
    <property type="component" value="Unassembled WGS sequence"/>
</dbReference>
<dbReference type="SUPFAM" id="SSF56112">
    <property type="entry name" value="Protein kinase-like (PK-like)"/>
    <property type="match status" value="1"/>
</dbReference>
<feature type="domain" description="Protein kinase" evidence="2">
    <location>
        <begin position="95"/>
        <end position="140"/>
    </location>
</feature>
<dbReference type="AlphaFoldDB" id="A0A1Q9DAI9"/>
<evidence type="ECO:0000256" key="1">
    <source>
        <dbReference type="SAM" id="MobiDB-lite"/>
    </source>
</evidence>
<dbReference type="InterPro" id="IPR011009">
    <property type="entry name" value="Kinase-like_dom_sf"/>
</dbReference>
<dbReference type="Pfam" id="PF00069">
    <property type="entry name" value="Pkinase"/>
    <property type="match status" value="1"/>
</dbReference>
<dbReference type="EMBL" id="LSRX01000631">
    <property type="protein sequence ID" value="OLP92206.1"/>
    <property type="molecule type" value="Genomic_DNA"/>
</dbReference>
<dbReference type="InterPro" id="IPR000719">
    <property type="entry name" value="Prot_kinase_dom"/>
</dbReference>
<gene>
    <name evidence="3" type="primary">CPK3</name>
    <name evidence="3" type="ORF">AK812_SmicGene26028</name>
</gene>
<dbReference type="GO" id="GO:0005524">
    <property type="term" value="F:ATP binding"/>
    <property type="evidence" value="ECO:0007669"/>
    <property type="project" value="InterPro"/>
</dbReference>
<keyword evidence="4" id="KW-1185">Reference proteome</keyword>
<keyword evidence="3" id="KW-0418">Kinase</keyword>
<keyword evidence="3" id="KW-0808">Transferase</keyword>
<sequence length="147" mass="16636">MLDSLLLLARQFRSQSGRTYGIILLYNLFFDWTWATLRLVDDGDGDAEDDGDDEHDDESVRSVPSPMDTSSEDFYERERDLGEGGLDEEGADSEAALSEFRTEVELMKSLDHPSICRLLQVYEDPKNLYLVMEHIQGGELPLGEVPC</sequence>
<reference evidence="3 4" key="1">
    <citation type="submission" date="2016-02" db="EMBL/GenBank/DDBJ databases">
        <title>Genome analysis of coral dinoflagellate symbionts highlights evolutionary adaptations to a symbiotic lifestyle.</title>
        <authorList>
            <person name="Aranda M."/>
            <person name="Li Y."/>
            <person name="Liew Y.J."/>
            <person name="Baumgarten S."/>
            <person name="Simakov O."/>
            <person name="Wilson M."/>
            <person name="Piel J."/>
            <person name="Ashoor H."/>
            <person name="Bougouffa S."/>
            <person name="Bajic V.B."/>
            <person name="Ryu T."/>
            <person name="Ravasi T."/>
            <person name="Bayer T."/>
            <person name="Micklem G."/>
            <person name="Kim H."/>
            <person name="Bhak J."/>
            <person name="Lajeunesse T.C."/>
            <person name="Voolstra C.R."/>
        </authorList>
    </citation>
    <scope>NUCLEOTIDE SEQUENCE [LARGE SCALE GENOMIC DNA]</scope>
    <source>
        <strain evidence="3 4">CCMP2467</strain>
    </source>
</reference>
<evidence type="ECO:0000313" key="4">
    <source>
        <dbReference type="Proteomes" id="UP000186817"/>
    </source>
</evidence>
<dbReference type="Gene3D" id="3.30.200.20">
    <property type="entry name" value="Phosphorylase Kinase, domain 1"/>
    <property type="match status" value="1"/>
</dbReference>
<feature type="compositionally biased region" description="Acidic residues" evidence="1">
    <location>
        <begin position="43"/>
        <end position="57"/>
    </location>
</feature>
<comment type="caution">
    <text evidence="3">The sequence shown here is derived from an EMBL/GenBank/DDBJ whole genome shotgun (WGS) entry which is preliminary data.</text>
</comment>
<dbReference type="OrthoDB" id="9396925at2759"/>
<proteinExistence type="predicted"/>
<evidence type="ECO:0000313" key="3">
    <source>
        <dbReference type="EMBL" id="OLP92206.1"/>
    </source>
</evidence>
<accession>A0A1Q9DAI9</accession>
<organism evidence="3 4">
    <name type="scientific">Symbiodinium microadriaticum</name>
    <name type="common">Dinoflagellate</name>
    <name type="synonym">Zooxanthella microadriatica</name>
    <dbReference type="NCBI Taxonomy" id="2951"/>
    <lineage>
        <taxon>Eukaryota</taxon>
        <taxon>Sar</taxon>
        <taxon>Alveolata</taxon>
        <taxon>Dinophyceae</taxon>
        <taxon>Suessiales</taxon>
        <taxon>Symbiodiniaceae</taxon>
        <taxon>Symbiodinium</taxon>
    </lineage>
</organism>
<dbReference type="GO" id="GO:0004672">
    <property type="term" value="F:protein kinase activity"/>
    <property type="evidence" value="ECO:0007669"/>
    <property type="project" value="InterPro"/>
</dbReference>
<feature type="region of interest" description="Disordered" evidence="1">
    <location>
        <begin position="43"/>
        <end position="94"/>
    </location>
</feature>
<evidence type="ECO:0000259" key="2">
    <source>
        <dbReference type="Pfam" id="PF00069"/>
    </source>
</evidence>
<protein>
    <submittedName>
        <fullName evidence="3">Calcium-dependent protein kinase 3</fullName>
    </submittedName>
</protein>
<name>A0A1Q9DAI9_SYMMI</name>